<dbReference type="AlphaFoldDB" id="A0A7M2RD21"/>
<gene>
    <name evidence="4" type="ORF">INP51_09290</name>
</gene>
<evidence type="ECO:0000313" key="4">
    <source>
        <dbReference type="EMBL" id="QOV18225.1"/>
    </source>
</evidence>
<protein>
    <submittedName>
        <fullName evidence="4">GNAT family N-acetyltransferase</fullName>
    </submittedName>
</protein>
<keyword evidence="2" id="KW-0012">Acyltransferase</keyword>
<dbReference type="Proteomes" id="UP000593601">
    <property type="component" value="Chromosome"/>
</dbReference>
<dbReference type="PANTHER" id="PTHR10545:SF29">
    <property type="entry name" value="GH14572P-RELATED"/>
    <property type="match status" value="1"/>
</dbReference>
<evidence type="ECO:0000256" key="2">
    <source>
        <dbReference type="ARBA" id="ARBA00023315"/>
    </source>
</evidence>
<dbReference type="Pfam" id="PF00583">
    <property type="entry name" value="Acetyltransf_1"/>
    <property type="match status" value="1"/>
</dbReference>
<organism evidence="4 5">
    <name type="scientific">Blautia liquoris</name>
    <dbReference type="NCBI Taxonomy" id="2779518"/>
    <lineage>
        <taxon>Bacteria</taxon>
        <taxon>Bacillati</taxon>
        <taxon>Bacillota</taxon>
        <taxon>Clostridia</taxon>
        <taxon>Lachnospirales</taxon>
        <taxon>Lachnospiraceae</taxon>
        <taxon>Blautia</taxon>
    </lineage>
</organism>
<reference evidence="4 5" key="1">
    <citation type="submission" date="2020-10" db="EMBL/GenBank/DDBJ databases">
        <title>Blautia liquoris sp.nov., isolated from the mud in a fermentation cellar used for the production of Chinese strong-flavoured liquor.</title>
        <authorList>
            <person name="Lu L."/>
        </authorList>
    </citation>
    <scope>NUCLEOTIDE SEQUENCE [LARGE SCALE GENOMIC DNA]</scope>
    <source>
        <strain evidence="4 5">LZLJ-3</strain>
    </source>
</reference>
<dbReference type="PANTHER" id="PTHR10545">
    <property type="entry name" value="DIAMINE N-ACETYLTRANSFERASE"/>
    <property type="match status" value="1"/>
</dbReference>
<keyword evidence="5" id="KW-1185">Reference proteome</keyword>
<dbReference type="KEGG" id="bliq:INP51_09290"/>
<dbReference type="GO" id="GO:0008080">
    <property type="term" value="F:N-acetyltransferase activity"/>
    <property type="evidence" value="ECO:0007669"/>
    <property type="project" value="TreeGrafter"/>
</dbReference>
<dbReference type="RefSeq" id="WP_193734587.1">
    <property type="nucleotide sequence ID" value="NZ_CP063304.1"/>
</dbReference>
<name>A0A7M2RD21_9FIRM</name>
<sequence length="148" mass="16990">MFRIKKMQENDCDSVLNMVMAFYDSPAVSHTVSKETLTRTFKAAVAGDQGLDGYKLMEGERICGYCYVTEYYACEVGGKNVMIEELYFDPSARNKGYGTEMLNWIFKSYPGAKRYRLEVTDDNPSARRLYERLGFTALDYGQMVRDVL</sequence>
<dbReference type="EMBL" id="CP063304">
    <property type="protein sequence ID" value="QOV18225.1"/>
    <property type="molecule type" value="Genomic_DNA"/>
</dbReference>
<evidence type="ECO:0000313" key="5">
    <source>
        <dbReference type="Proteomes" id="UP000593601"/>
    </source>
</evidence>
<dbReference type="SUPFAM" id="SSF55729">
    <property type="entry name" value="Acyl-CoA N-acyltransferases (Nat)"/>
    <property type="match status" value="1"/>
</dbReference>
<dbReference type="CDD" id="cd04301">
    <property type="entry name" value="NAT_SF"/>
    <property type="match status" value="1"/>
</dbReference>
<dbReference type="InterPro" id="IPR016181">
    <property type="entry name" value="Acyl_CoA_acyltransferase"/>
</dbReference>
<keyword evidence="1 4" id="KW-0808">Transferase</keyword>
<evidence type="ECO:0000259" key="3">
    <source>
        <dbReference type="PROSITE" id="PS51186"/>
    </source>
</evidence>
<proteinExistence type="predicted"/>
<feature type="domain" description="N-acetyltransferase" evidence="3">
    <location>
        <begin position="2"/>
        <end position="148"/>
    </location>
</feature>
<evidence type="ECO:0000256" key="1">
    <source>
        <dbReference type="ARBA" id="ARBA00022679"/>
    </source>
</evidence>
<accession>A0A7M2RD21</accession>
<dbReference type="PROSITE" id="PS51186">
    <property type="entry name" value="GNAT"/>
    <property type="match status" value="1"/>
</dbReference>
<dbReference type="InterPro" id="IPR051016">
    <property type="entry name" value="Diverse_Substrate_AcTransf"/>
</dbReference>
<dbReference type="InterPro" id="IPR000182">
    <property type="entry name" value="GNAT_dom"/>
</dbReference>
<dbReference type="Gene3D" id="3.40.630.30">
    <property type="match status" value="1"/>
</dbReference>